<dbReference type="GO" id="GO:0006511">
    <property type="term" value="P:ubiquitin-dependent protein catabolic process"/>
    <property type="evidence" value="ECO:0007669"/>
    <property type="project" value="UniProtKB-UniRule"/>
</dbReference>
<keyword evidence="4 7" id="KW-0833">Ubl conjugation pathway</keyword>
<evidence type="ECO:0000313" key="11">
    <source>
        <dbReference type="Proteomes" id="UP000799118"/>
    </source>
</evidence>
<reference evidence="10" key="1">
    <citation type="journal article" date="2019" name="Environ. Microbiol.">
        <title>Fungal ecological strategies reflected in gene transcription - a case study of two litter decomposers.</title>
        <authorList>
            <person name="Barbi F."/>
            <person name="Kohler A."/>
            <person name="Barry K."/>
            <person name="Baskaran P."/>
            <person name="Daum C."/>
            <person name="Fauchery L."/>
            <person name="Ihrmark K."/>
            <person name="Kuo A."/>
            <person name="LaButti K."/>
            <person name="Lipzen A."/>
            <person name="Morin E."/>
            <person name="Grigoriev I.V."/>
            <person name="Henrissat B."/>
            <person name="Lindahl B."/>
            <person name="Martin F."/>
        </authorList>
    </citation>
    <scope>NUCLEOTIDE SEQUENCE</scope>
    <source>
        <strain evidence="10">JB14</strain>
    </source>
</reference>
<dbReference type="SUPFAM" id="SSF54001">
    <property type="entry name" value="Cysteine proteinases"/>
    <property type="match status" value="1"/>
</dbReference>
<feature type="site" description="Transition state stabilizer" evidence="7">
    <location>
        <position position="101"/>
    </location>
</feature>
<feature type="active site" description="Proton donor" evidence="7">
    <location>
        <position position="181"/>
    </location>
</feature>
<evidence type="ECO:0000256" key="8">
    <source>
        <dbReference type="RuleBase" id="RU361215"/>
    </source>
</evidence>
<proteinExistence type="inferred from homology"/>
<feature type="site" description="Important for enzyme activity" evidence="7">
    <location>
        <position position="203"/>
    </location>
</feature>
<evidence type="ECO:0000256" key="6">
    <source>
        <dbReference type="ARBA" id="ARBA00022807"/>
    </source>
</evidence>
<keyword evidence="11" id="KW-1185">Reference proteome</keyword>
<evidence type="ECO:0000313" key="10">
    <source>
        <dbReference type="EMBL" id="KAE9398632.1"/>
    </source>
</evidence>
<feature type="domain" description="UCH catalytic" evidence="9">
    <location>
        <begin position="15"/>
        <end position="252"/>
    </location>
</feature>
<dbReference type="PANTHER" id="PTHR10589">
    <property type="entry name" value="UBIQUITIN CARBOXYL-TERMINAL HYDROLASE"/>
    <property type="match status" value="1"/>
</dbReference>
<evidence type="ECO:0000256" key="2">
    <source>
        <dbReference type="ARBA" id="ARBA00009326"/>
    </source>
</evidence>
<dbReference type="GO" id="GO:0005737">
    <property type="term" value="C:cytoplasm"/>
    <property type="evidence" value="ECO:0007669"/>
    <property type="project" value="TreeGrafter"/>
</dbReference>
<accession>A0A6A4HIK2</accession>
<evidence type="ECO:0000256" key="4">
    <source>
        <dbReference type="ARBA" id="ARBA00022786"/>
    </source>
</evidence>
<evidence type="ECO:0000256" key="5">
    <source>
        <dbReference type="ARBA" id="ARBA00022801"/>
    </source>
</evidence>
<evidence type="ECO:0000256" key="7">
    <source>
        <dbReference type="PROSITE-ProRule" id="PRU01393"/>
    </source>
</evidence>
<organism evidence="10 11">
    <name type="scientific">Gymnopus androsaceus JB14</name>
    <dbReference type="NCBI Taxonomy" id="1447944"/>
    <lineage>
        <taxon>Eukaryota</taxon>
        <taxon>Fungi</taxon>
        <taxon>Dikarya</taxon>
        <taxon>Basidiomycota</taxon>
        <taxon>Agaricomycotina</taxon>
        <taxon>Agaricomycetes</taxon>
        <taxon>Agaricomycetidae</taxon>
        <taxon>Agaricales</taxon>
        <taxon>Marasmiineae</taxon>
        <taxon>Omphalotaceae</taxon>
        <taxon>Gymnopus</taxon>
    </lineage>
</organism>
<evidence type="ECO:0000256" key="3">
    <source>
        <dbReference type="ARBA" id="ARBA00022670"/>
    </source>
</evidence>
<dbReference type="FunFam" id="3.40.532.10:FF:000006">
    <property type="entry name" value="Ubiquitin carboxyl-terminal hydrolase"/>
    <property type="match status" value="1"/>
</dbReference>
<dbReference type="InterPro" id="IPR036959">
    <property type="entry name" value="Peptidase_C12_UCH_sf"/>
</dbReference>
<dbReference type="EMBL" id="ML769480">
    <property type="protein sequence ID" value="KAE9398632.1"/>
    <property type="molecule type" value="Genomic_DNA"/>
</dbReference>
<dbReference type="GO" id="GO:0004843">
    <property type="term" value="F:cysteine-type deubiquitinase activity"/>
    <property type="evidence" value="ECO:0007669"/>
    <property type="project" value="UniProtKB-UniRule"/>
</dbReference>
<comment type="similarity">
    <text evidence="2 7 8">Belongs to the peptidase C12 family.</text>
</comment>
<dbReference type="InterPro" id="IPR001578">
    <property type="entry name" value="Peptidase_C12_UCH"/>
</dbReference>
<dbReference type="InterPro" id="IPR038765">
    <property type="entry name" value="Papain-like_cys_pep_sf"/>
</dbReference>
<dbReference type="OrthoDB" id="427186at2759"/>
<dbReference type="Gene3D" id="3.40.532.10">
    <property type="entry name" value="Peptidase C12, ubiquitin carboxyl-terminal hydrolase"/>
    <property type="match status" value="1"/>
</dbReference>
<dbReference type="AlphaFoldDB" id="A0A6A4HIK2"/>
<dbReference type="EC" id="3.4.19.12" evidence="8"/>
<dbReference type="PRINTS" id="PR00707">
    <property type="entry name" value="UBCTHYDRLASE"/>
</dbReference>
<dbReference type="Pfam" id="PF01088">
    <property type="entry name" value="Peptidase_C12"/>
    <property type="match status" value="1"/>
</dbReference>
<keyword evidence="6 7" id="KW-0788">Thiol protease</keyword>
<dbReference type="PANTHER" id="PTHR10589:SF17">
    <property type="entry name" value="UBIQUITIN CARBOXYL-TERMINAL HYDROLASE"/>
    <property type="match status" value="1"/>
</dbReference>
<evidence type="ECO:0000256" key="1">
    <source>
        <dbReference type="ARBA" id="ARBA00000707"/>
    </source>
</evidence>
<comment type="catalytic activity">
    <reaction evidence="1 7 8">
        <text>Thiol-dependent hydrolysis of ester, thioester, amide, peptide and isopeptide bonds formed by the C-terminal Gly of ubiquitin (a 76-residue protein attached to proteins as an intracellular targeting signal).</text>
        <dbReference type="EC" id="3.4.19.12"/>
    </reaction>
</comment>
<dbReference type="CDD" id="cd09616">
    <property type="entry name" value="Peptidase_C12_UCH_L1_L3"/>
    <property type="match status" value="1"/>
</dbReference>
<feature type="active site" description="Nucleophile" evidence="7">
    <location>
        <position position="107"/>
    </location>
</feature>
<dbReference type="PROSITE" id="PS52048">
    <property type="entry name" value="UCH_DOMAIN"/>
    <property type="match status" value="1"/>
</dbReference>
<dbReference type="GO" id="GO:0016579">
    <property type="term" value="P:protein deubiquitination"/>
    <property type="evidence" value="ECO:0007669"/>
    <property type="project" value="TreeGrafter"/>
</dbReference>
<sequence length="259" mass="28119">MSNTSQTCNCGARKHYIPLESNPDVFTDLIHTLGVSDSLSFQDVFSLDEPDLLSMIPRPVLGLVLIFPAMEGYDKALEEDKKARPDYKGAGQEEPVIWFKQTIGNACGLYALLHCICNGPARKYLKPNSTISNLLQICLPLEPQARALALEASEEVEYAHSHAGKSGDTVAPPAEDIVEHHYVAFVTGVSNQSGGDMSVYEMDGMKQGPLNTGVSLKEGEDLLGEAGQKLIKAFIEREEGQSIGFGLMALVKTDSEESE</sequence>
<protein>
    <recommendedName>
        <fullName evidence="8">Ubiquitin carboxyl-terminal hydrolase</fullName>
        <ecNumber evidence="8">3.4.19.12</ecNumber>
    </recommendedName>
</protein>
<keyword evidence="5 7" id="KW-0378">Hydrolase</keyword>
<gene>
    <name evidence="10" type="ORF">BT96DRAFT_1020040</name>
</gene>
<evidence type="ECO:0000259" key="9">
    <source>
        <dbReference type="PROSITE" id="PS52048"/>
    </source>
</evidence>
<dbReference type="Proteomes" id="UP000799118">
    <property type="component" value="Unassembled WGS sequence"/>
</dbReference>
<name>A0A6A4HIK2_9AGAR</name>
<keyword evidence="3 7" id="KW-0645">Protease</keyword>